<reference evidence="1 2" key="1">
    <citation type="submission" date="2020-02" db="EMBL/GenBank/DDBJ databases">
        <authorList>
            <person name="Ma Q."/>
            <person name="Huang Y."/>
            <person name="Song X."/>
            <person name="Pei D."/>
        </authorList>
    </citation>
    <scope>NUCLEOTIDE SEQUENCE [LARGE SCALE GENOMIC DNA]</scope>
    <source>
        <strain evidence="1">Sxm20200214</strain>
        <tissue evidence="1">Leaf</tissue>
    </source>
</reference>
<dbReference type="AlphaFoldDB" id="A0A8X7V1H9"/>
<organism evidence="1 2">
    <name type="scientific">Brassica carinata</name>
    <name type="common">Ethiopian mustard</name>
    <name type="synonym">Abyssinian cabbage</name>
    <dbReference type="NCBI Taxonomy" id="52824"/>
    <lineage>
        <taxon>Eukaryota</taxon>
        <taxon>Viridiplantae</taxon>
        <taxon>Streptophyta</taxon>
        <taxon>Embryophyta</taxon>
        <taxon>Tracheophyta</taxon>
        <taxon>Spermatophyta</taxon>
        <taxon>Magnoliopsida</taxon>
        <taxon>eudicotyledons</taxon>
        <taxon>Gunneridae</taxon>
        <taxon>Pentapetalae</taxon>
        <taxon>rosids</taxon>
        <taxon>malvids</taxon>
        <taxon>Brassicales</taxon>
        <taxon>Brassicaceae</taxon>
        <taxon>Brassiceae</taxon>
        <taxon>Brassica</taxon>
    </lineage>
</organism>
<gene>
    <name evidence="1" type="ORF">Bca52824_036367</name>
</gene>
<proteinExistence type="predicted"/>
<evidence type="ECO:0000313" key="2">
    <source>
        <dbReference type="Proteomes" id="UP000886595"/>
    </source>
</evidence>
<protein>
    <submittedName>
        <fullName evidence="1">Uncharacterized protein</fullName>
    </submittedName>
</protein>
<evidence type="ECO:0000313" key="1">
    <source>
        <dbReference type="EMBL" id="KAG2299895.1"/>
    </source>
</evidence>
<accession>A0A8X7V1H9</accession>
<dbReference type="EMBL" id="JAAMPC010000008">
    <property type="protein sequence ID" value="KAG2299895.1"/>
    <property type="molecule type" value="Genomic_DNA"/>
</dbReference>
<dbReference type="OrthoDB" id="1126552at2759"/>
<name>A0A8X7V1H9_BRACI</name>
<dbReference type="Proteomes" id="UP000886595">
    <property type="component" value="Unassembled WGS sequence"/>
</dbReference>
<keyword evidence="2" id="KW-1185">Reference proteome</keyword>
<comment type="caution">
    <text evidence="1">The sequence shown here is derived from an EMBL/GenBank/DDBJ whole genome shotgun (WGS) entry which is preliminary data.</text>
</comment>
<sequence length="99" mass="11107">MVSARLVDLPDSLEVQPMKPIPEMMFAPGEEPVGVRVLTYQSSGAIKRILNSLEAEEIDVIRETSFGKIVDIAAKPVFSGRFARYMMSRQLKTKKKHEA</sequence>